<feature type="domain" description="Ig-like" evidence="22">
    <location>
        <begin position="1146"/>
        <end position="1236"/>
    </location>
</feature>
<feature type="compositionally biased region" description="Polar residues" evidence="21">
    <location>
        <begin position="349"/>
        <end position="365"/>
    </location>
</feature>
<comment type="subunit">
    <text evidence="19">Interacts with EPS8. Interacts with LASP1. Interacts with VASP. Interacts with ACTN. Interacts with SORBS2. Interacts with PFN1. Interacts with LPP. Interacts with SPIN90. Interacts with SRC. Interacts with EZR. Interacts with RAI14.</text>
</comment>
<evidence type="ECO:0000256" key="6">
    <source>
        <dbReference type="ARBA" id="ARBA00004489"/>
    </source>
</evidence>
<evidence type="ECO:0000256" key="20">
    <source>
        <dbReference type="ARBA" id="ARBA00072991"/>
    </source>
</evidence>
<dbReference type="FunFam" id="2.60.40.10:FF:001108">
    <property type="entry name" value="palladin isoform X2"/>
    <property type="match status" value="1"/>
</dbReference>
<evidence type="ECO:0000256" key="17">
    <source>
        <dbReference type="ARBA" id="ARBA00023319"/>
    </source>
</evidence>
<name>A0A672MF75_SINGR</name>
<keyword evidence="9" id="KW-0963">Cytoplasm</keyword>
<accession>A0A672MF75</accession>
<dbReference type="InParanoid" id="A0A672MF75"/>
<evidence type="ECO:0000256" key="1">
    <source>
        <dbReference type="ARBA" id="ARBA00004188"/>
    </source>
</evidence>
<reference evidence="23" key="2">
    <citation type="submission" date="2025-09" db="UniProtKB">
        <authorList>
            <consortium name="Ensembl"/>
        </authorList>
    </citation>
    <scope>IDENTIFICATION</scope>
</reference>
<evidence type="ECO:0000313" key="23">
    <source>
        <dbReference type="Ensembl" id="ENSSGRP00000037277.1"/>
    </source>
</evidence>
<keyword evidence="14" id="KW-0009">Actin-binding</keyword>
<feature type="region of interest" description="Disordered" evidence="21">
    <location>
        <begin position="202"/>
        <end position="289"/>
    </location>
</feature>
<feature type="compositionally biased region" description="Basic and acidic residues" evidence="21">
    <location>
        <begin position="1029"/>
        <end position="1044"/>
    </location>
</feature>
<dbReference type="GO" id="GO:0030027">
    <property type="term" value="C:lamellipodium"/>
    <property type="evidence" value="ECO:0007669"/>
    <property type="project" value="UniProtKB-SubCell"/>
</dbReference>
<feature type="compositionally biased region" description="Low complexity" evidence="21">
    <location>
        <begin position="785"/>
        <end position="795"/>
    </location>
</feature>
<evidence type="ECO:0000256" key="19">
    <source>
        <dbReference type="ARBA" id="ARBA00065150"/>
    </source>
</evidence>
<evidence type="ECO:0000256" key="10">
    <source>
        <dbReference type="ARBA" id="ARBA00022553"/>
    </source>
</evidence>
<feature type="compositionally biased region" description="Pro residues" evidence="21">
    <location>
        <begin position="649"/>
        <end position="667"/>
    </location>
</feature>
<feature type="compositionally biased region" description="Pro residues" evidence="21">
    <location>
        <begin position="749"/>
        <end position="758"/>
    </location>
</feature>
<dbReference type="PANTHER" id="PTHR47633:SF4">
    <property type="entry name" value="MYOPALLADIN ISOFORM X1"/>
    <property type="match status" value="1"/>
</dbReference>
<feature type="compositionally biased region" description="Pro residues" evidence="21">
    <location>
        <begin position="773"/>
        <end position="784"/>
    </location>
</feature>
<evidence type="ECO:0000256" key="7">
    <source>
        <dbReference type="ARBA" id="ARBA00004510"/>
    </source>
</evidence>
<keyword evidence="17" id="KW-0393">Immunoglobulin domain</keyword>
<dbReference type="Ensembl" id="ENSSGRT00000039984.1">
    <property type="protein sequence ID" value="ENSSGRP00000037277.1"/>
    <property type="gene ID" value="ENSSGRG00000020550.1"/>
</dbReference>
<dbReference type="SUPFAM" id="SSF48726">
    <property type="entry name" value="Immunoglobulin"/>
    <property type="match status" value="5"/>
</dbReference>
<feature type="compositionally biased region" description="Basic and acidic residues" evidence="21">
    <location>
        <begin position="251"/>
        <end position="263"/>
    </location>
</feature>
<keyword evidence="15" id="KW-0206">Cytoskeleton</keyword>
<dbReference type="GO" id="GO:0001725">
    <property type="term" value="C:stress fiber"/>
    <property type="evidence" value="ECO:0007669"/>
    <property type="project" value="UniProtKB-ARBA"/>
</dbReference>
<feature type="compositionally biased region" description="Pro residues" evidence="21">
    <location>
        <begin position="595"/>
        <end position="610"/>
    </location>
</feature>
<proteinExistence type="inferred from homology"/>
<feature type="region of interest" description="Disordered" evidence="21">
    <location>
        <begin position="75"/>
        <end position="167"/>
    </location>
</feature>
<dbReference type="Pfam" id="PF07679">
    <property type="entry name" value="I-set"/>
    <property type="match status" value="4"/>
</dbReference>
<feature type="compositionally biased region" description="Low complexity" evidence="21">
    <location>
        <begin position="735"/>
        <end position="748"/>
    </location>
</feature>
<feature type="region of interest" description="Disordered" evidence="21">
    <location>
        <begin position="555"/>
        <end position="801"/>
    </location>
</feature>
<dbReference type="GO" id="GO:0005925">
    <property type="term" value="C:focal adhesion"/>
    <property type="evidence" value="ECO:0007669"/>
    <property type="project" value="UniProtKB-SubCell"/>
</dbReference>
<dbReference type="OMA" id="QWHHQPQ"/>
<evidence type="ECO:0000256" key="18">
    <source>
        <dbReference type="ARBA" id="ARBA00061540"/>
    </source>
</evidence>
<sequence>MQDRRWNDTLPLSLLMKEACPPGGVSLEGDGGMLSLTPLDGEVYLDSMAELESGDGDFPELSAFLSQDEISLSLDLAREAMSDAGDPNDQDEPPVPTEHLPLYSETKDPILPDSASQSTDATSGKVTSNQSMPLSRPNQLCTAPESPEKFVSQKSITPVYKQDRPRLVHGGLELNERATSATEFCSRAATFIEELSSIFKGSTRVDQQGDEDSSSPDSGYLSPRSQRLAMQQAQPPSSFSSSSEPQQEGMHQVRADVGSDEHQGLGVSLDGPKSPPHFTQKLKSQEVAEGSPIRLECRVTGNPLPLVRNECFSLPFSHYVSLHKGASSSDSEGEGSVSKSRSGAMPQAQKKTSSVSLTIHTSSPKSPEAQPHRSTLVQTLSTTPQRQSQVFSLHQGIYLLKMLQDAQASEGQVVVLECRVRGSLPLQVQWFREGQEIQDSPDFRILQKKEICTLVIAEAFPEDGGLFCCTATNQYGSVNSTAQLTVTPVAEELPSNGVSGDDSVFEDNQSFPPPPPPPTEISLLEVPPKTPPSAEAFQINELDIWPSVTALPVQVSADEEPQESVPDKPLQNGQALNKPPDESLQSPSSLTEKAAPPPSPSAVKAPPLPTKPNLNCESNEQADDLSNERNAAQLKQLQDQILLEQQQQLPPPQEVPPPSPPLPPPPSFQELEGSTMQTSTFNYARPKQFIAAQSPTTSGGPIGYSTQSSSSSPLSPTMSHKPFSRVTLPLFQQQPSLSKGSSVESPSSPSFPPPPPPFLSSSTLSSPAGLPQDFPPPPPPPPVTSSPTRSDTSSPYMSTPLSPAGFLVSVLPATPPPPPVNALGLPKGNGTINPACFQRLTYEEKMARRLLGADNAATVFSTQQVEEEPVTQEYKVSSFEQRLISEIEFRLERSPVEESDDDVQHNEDTPGEVAPFFDQKLKHYKVFEGMPVTFSCKVIGDPKPKVYWFKDGKQISKRSEHYRISRDPDGTCFLHTAAASLDDDGNYTIMAGNPAGRVSCTGRMMVQAVNQRGRSQRSTPGHIRRPRSRSRDSGDENENIQERHFRPHFLQAPGDLIVQEGKLCRMDCKVSGLPTPDLIWQLNGQTIRPDPSHKMLVRENGVHSLVIEPVTSRDAGVYTCIASNRAGQNSFNLELIVAAKEMHKTPCFIEKLQNTSVAEGHPVRLECRVSGVPFPQIFWKKENESFTHNTDRISMHQDNFGYLCMIIQPTLKEDAGWYTVSAKNEAGIISSTARLDVHAQWQQTHIPKPKKVRPSASRYAALTERGLDVKAAFFPDSNPLPPGTLVESDDL</sequence>
<dbReference type="SMART" id="SM00408">
    <property type="entry name" value="IGc2"/>
    <property type="match status" value="4"/>
</dbReference>
<dbReference type="InterPro" id="IPR013783">
    <property type="entry name" value="Ig-like_fold"/>
</dbReference>
<dbReference type="GO" id="GO:0030426">
    <property type="term" value="C:growth cone"/>
    <property type="evidence" value="ECO:0007669"/>
    <property type="project" value="UniProtKB-SubCell"/>
</dbReference>
<evidence type="ECO:0000256" key="11">
    <source>
        <dbReference type="ARBA" id="ARBA00022737"/>
    </source>
</evidence>
<dbReference type="PROSITE" id="PS50835">
    <property type="entry name" value="IG_LIKE"/>
    <property type="match status" value="4"/>
</dbReference>
<evidence type="ECO:0000259" key="22">
    <source>
        <dbReference type="PROSITE" id="PS50835"/>
    </source>
</evidence>
<evidence type="ECO:0000256" key="12">
    <source>
        <dbReference type="ARBA" id="ARBA00022949"/>
    </source>
</evidence>
<evidence type="ECO:0000256" key="2">
    <source>
        <dbReference type="ARBA" id="ARBA00004216"/>
    </source>
</evidence>
<feature type="compositionally biased region" description="Low complexity" evidence="21">
    <location>
        <begin position="231"/>
        <end position="247"/>
    </location>
</feature>
<keyword evidence="12" id="KW-0965">Cell junction</keyword>
<comment type="subcellular location">
    <subcellularLocation>
        <location evidence="4">Cell junction</location>
        <location evidence="4">Focal adhesion</location>
    </subcellularLocation>
    <subcellularLocation>
        <location evidence="6">Cell projection</location>
        <location evidence="6">Axon</location>
    </subcellularLocation>
    <subcellularLocation>
        <location evidence="8">Cell projection</location>
        <location evidence="8">Growth cone</location>
    </subcellularLocation>
    <subcellularLocation>
        <location evidence="7">Cell projection</location>
        <location evidence="7">Lamellipodium</location>
    </subcellularLocation>
    <subcellularLocation>
        <location evidence="1">Cell projection</location>
        <location evidence="1">Podosome</location>
    </subcellularLocation>
    <subcellularLocation>
        <location evidence="5">Cell projection</location>
        <location evidence="5">Ruffle</location>
    </subcellularLocation>
    <subcellularLocation>
        <location evidence="3">Cytoplasm</location>
        <location evidence="3">Cytoskeleton</location>
    </subcellularLocation>
    <subcellularLocation>
        <location evidence="2">Cytoplasm</location>
        <location evidence="2">Myofibril</location>
        <location evidence="2">Sarcomere</location>
        <location evidence="2">Z line</location>
    </subcellularLocation>
</comment>
<feature type="domain" description="Ig-like" evidence="22">
    <location>
        <begin position="1047"/>
        <end position="1138"/>
    </location>
</feature>
<evidence type="ECO:0000256" key="8">
    <source>
        <dbReference type="ARBA" id="ARBA00004624"/>
    </source>
</evidence>
<dbReference type="SMART" id="SM00409">
    <property type="entry name" value="IG"/>
    <property type="match status" value="5"/>
</dbReference>
<evidence type="ECO:0000256" key="13">
    <source>
        <dbReference type="ARBA" id="ARBA00023157"/>
    </source>
</evidence>
<dbReference type="InterPro" id="IPR003599">
    <property type="entry name" value="Ig_sub"/>
</dbReference>
<dbReference type="InterPro" id="IPR036179">
    <property type="entry name" value="Ig-like_dom_sf"/>
</dbReference>
<dbReference type="InterPro" id="IPR013098">
    <property type="entry name" value="Ig_I-set"/>
</dbReference>
<dbReference type="GO" id="GO:0003779">
    <property type="term" value="F:actin binding"/>
    <property type="evidence" value="ECO:0007669"/>
    <property type="project" value="UniProtKB-KW"/>
</dbReference>
<dbReference type="GO" id="GO:0030018">
    <property type="term" value="C:Z disc"/>
    <property type="evidence" value="ECO:0007669"/>
    <property type="project" value="UniProtKB-SubCell"/>
</dbReference>
<keyword evidence="16" id="KW-0966">Cell projection</keyword>
<dbReference type="InterPro" id="IPR003598">
    <property type="entry name" value="Ig_sub2"/>
</dbReference>
<evidence type="ECO:0000256" key="14">
    <source>
        <dbReference type="ARBA" id="ARBA00023203"/>
    </source>
</evidence>
<keyword evidence="13" id="KW-1015">Disulfide bond</keyword>
<feature type="compositionally biased region" description="Polar residues" evidence="21">
    <location>
        <begin position="1009"/>
        <end position="1019"/>
    </location>
</feature>
<protein>
    <recommendedName>
        <fullName evidence="20">Palladin</fullName>
    </recommendedName>
</protein>
<evidence type="ECO:0000256" key="16">
    <source>
        <dbReference type="ARBA" id="ARBA00023273"/>
    </source>
</evidence>
<keyword evidence="10" id="KW-0597">Phosphoprotein</keyword>
<dbReference type="InterPro" id="IPR007110">
    <property type="entry name" value="Ig-like_dom"/>
</dbReference>
<dbReference type="PANTHER" id="PTHR47633">
    <property type="entry name" value="IMMUNOGLOBULIN"/>
    <property type="match status" value="1"/>
</dbReference>
<feature type="domain" description="Ig-like" evidence="22">
    <location>
        <begin position="915"/>
        <end position="999"/>
    </location>
</feature>
<feature type="domain" description="Ig-like" evidence="22">
    <location>
        <begin position="384"/>
        <end position="487"/>
    </location>
</feature>
<keyword evidence="11" id="KW-0677">Repeat</keyword>
<dbReference type="CDD" id="cd05892">
    <property type="entry name" value="IgI_Myotilin_C"/>
    <property type="match status" value="1"/>
</dbReference>
<evidence type="ECO:0000313" key="24">
    <source>
        <dbReference type="Proteomes" id="UP000472262"/>
    </source>
</evidence>
<dbReference type="Gene3D" id="2.60.40.10">
    <property type="entry name" value="Immunoglobulins"/>
    <property type="match status" value="5"/>
</dbReference>
<feature type="region of interest" description="Disordered" evidence="21">
    <location>
        <begin position="492"/>
        <end position="521"/>
    </location>
</feature>
<evidence type="ECO:0000256" key="21">
    <source>
        <dbReference type="SAM" id="MobiDB-lite"/>
    </source>
</evidence>
<evidence type="ECO:0000256" key="3">
    <source>
        <dbReference type="ARBA" id="ARBA00004245"/>
    </source>
</evidence>
<feature type="compositionally biased region" description="Low complexity" evidence="21">
    <location>
        <begin position="705"/>
        <end position="719"/>
    </location>
</feature>
<feature type="region of interest" description="Disordered" evidence="21">
    <location>
        <begin position="324"/>
        <end position="381"/>
    </location>
</feature>
<keyword evidence="24" id="KW-1185">Reference proteome</keyword>
<feature type="compositionally biased region" description="Low complexity" evidence="21">
    <location>
        <begin position="327"/>
        <end position="340"/>
    </location>
</feature>
<feature type="compositionally biased region" description="Polar residues" evidence="21">
    <location>
        <begin position="114"/>
        <end position="141"/>
    </location>
</feature>
<feature type="compositionally biased region" description="Low complexity" evidence="21">
    <location>
        <begin position="759"/>
        <end position="771"/>
    </location>
</feature>
<feature type="region of interest" description="Disordered" evidence="21">
    <location>
        <begin position="1009"/>
        <end position="1044"/>
    </location>
</feature>
<comment type="similarity">
    <text evidence="18">Belongs to the myotilin/palladin family.</text>
</comment>
<dbReference type="GO" id="GO:0002102">
    <property type="term" value="C:podosome"/>
    <property type="evidence" value="ECO:0007669"/>
    <property type="project" value="UniProtKB-SubCell"/>
</dbReference>
<feature type="compositionally biased region" description="Polar residues" evidence="21">
    <location>
        <begin position="372"/>
        <end position="381"/>
    </location>
</feature>
<dbReference type="FunFam" id="2.60.40.10:FF:000256">
    <property type="entry name" value="myopalladin isoform X1"/>
    <property type="match status" value="1"/>
</dbReference>
<dbReference type="FunFam" id="2.60.40.10:FF:000761">
    <property type="entry name" value="palladin isoform X2"/>
    <property type="match status" value="1"/>
</dbReference>
<reference evidence="23" key="1">
    <citation type="submission" date="2025-08" db="UniProtKB">
        <authorList>
            <consortium name="Ensembl"/>
        </authorList>
    </citation>
    <scope>IDENTIFICATION</scope>
</reference>
<dbReference type="Proteomes" id="UP000472262">
    <property type="component" value="Unassembled WGS sequence"/>
</dbReference>
<evidence type="ECO:0000256" key="15">
    <source>
        <dbReference type="ARBA" id="ARBA00023212"/>
    </source>
</evidence>
<evidence type="ECO:0000256" key="5">
    <source>
        <dbReference type="ARBA" id="ARBA00004466"/>
    </source>
</evidence>
<evidence type="ECO:0000256" key="9">
    <source>
        <dbReference type="ARBA" id="ARBA00022490"/>
    </source>
</evidence>
<organism evidence="23 24">
    <name type="scientific">Sinocyclocheilus grahami</name>
    <name type="common">Dianchi golden-line fish</name>
    <name type="synonym">Barbus grahami</name>
    <dbReference type="NCBI Taxonomy" id="75366"/>
    <lineage>
        <taxon>Eukaryota</taxon>
        <taxon>Metazoa</taxon>
        <taxon>Chordata</taxon>
        <taxon>Craniata</taxon>
        <taxon>Vertebrata</taxon>
        <taxon>Euteleostomi</taxon>
        <taxon>Actinopterygii</taxon>
        <taxon>Neopterygii</taxon>
        <taxon>Teleostei</taxon>
        <taxon>Ostariophysi</taxon>
        <taxon>Cypriniformes</taxon>
        <taxon>Cyprinidae</taxon>
        <taxon>Cyprininae</taxon>
        <taxon>Sinocyclocheilus</taxon>
    </lineage>
</organism>
<dbReference type="GO" id="GO:0001726">
    <property type="term" value="C:ruffle"/>
    <property type="evidence" value="ECO:0007669"/>
    <property type="project" value="UniProtKB-SubCell"/>
</dbReference>
<dbReference type="FunFam" id="2.60.40.10:FF:001560">
    <property type="entry name" value="palladin isoform X1"/>
    <property type="match status" value="1"/>
</dbReference>
<evidence type="ECO:0000256" key="4">
    <source>
        <dbReference type="ARBA" id="ARBA00004246"/>
    </source>
</evidence>
<feature type="compositionally biased region" description="Low complexity" evidence="21">
    <location>
        <begin position="633"/>
        <end position="648"/>
    </location>
</feature>